<feature type="transmembrane region" description="Helical" evidence="1">
    <location>
        <begin position="43"/>
        <end position="67"/>
    </location>
</feature>
<dbReference type="Proteomes" id="UP000199075">
    <property type="component" value="Unassembled WGS sequence"/>
</dbReference>
<proteinExistence type="predicted"/>
<evidence type="ECO:0000256" key="1">
    <source>
        <dbReference type="SAM" id="Phobius"/>
    </source>
</evidence>
<evidence type="ECO:0000313" key="4">
    <source>
        <dbReference type="Proteomes" id="UP000199075"/>
    </source>
</evidence>
<keyword evidence="2" id="KW-0732">Signal</keyword>
<evidence type="ECO:0000313" key="3">
    <source>
        <dbReference type="EMBL" id="SDO74839.1"/>
    </source>
</evidence>
<keyword evidence="4" id="KW-1185">Reference proteome</keyword>
<keyword evidence="1" id="KW-1133">Transmembrane helix</keyword>
<feature type="signal peptide" evidence="2">
    <location>
        <begin position="1"/>
        <end position="27"/>
    </location>
</feature>
<accession>A0A1H0M316</accession>
<name>A0A1H0M316_9GAMM</name>
<feature type="chain" id="PRO_5011655848" evidence="2">
    <location>
        <begin position="28"/>
        <end position="77"/>
    </location>
</feature>
<evidence type="ECO:0000256" key="2">
    <source>
        <dbReference type="SAM" id="SignalP"/>
    </source>
</evidence>
<dbReference type="AlphaFoldDB" id="A0A1H0M316"/>
<dbReference type="STRING" id="419597.SAMN04487957_11113"/>
<dbReference type="EMBL" id="FNIV01000011">
    <property type="protein sequence ID" value="SDO74839.1"/>
    <property type="molecule type" value="Genomic_DNA"/>
</dbReference>
<gene>
    <name evidence="3" type="ORF">SAMN04487957_11113</name>
</gene>
<organism evidence="3 4">
    <name type="scientific">Halomonas shengliensis</name>
    <dbReference type="NCBI Taxonomy" id="419597"/>
    <lineage>
        <taxon>Bacteria</taxon>
        <taxon>Pseudomonadati</taxon>
        <taxon>Pseudomonadota</taxon>
        <taxon>Gammaproteobacteria</taxon>
        <taxon>Oceanospirillales</taxon>
        <taxon>Halomonadaceae</taxon>
        <taxon>Halomonas</taxon>
    </lineage>
</organism>
<keyword evidence="1" id="KW-0812">Transmembrane</keyword>
<keyword evidence="1" id="KW-0472">Membrane</keyword>
<dbReference type="RefSeq" id="WP_089680443.1">
    <property type="nucleotide sequence ID" value="NZ_FNIV01000011.1"/>
</dbReference>
<reference evidence="4" key="1">
    <citation type="submission" date="2016-10" db="EMBL/GenBank/DDBJ databases">
        <authorList>
            <person name="Varghese N."/>
            <person name="Submissions S."/>
        </authorList>
    </citation>
    <scope>NUCLEOTIDE SEQUENCE [LARGE SCALE GENOMIC DNA]</scope>
    <source>
        <strain evidence="4">CGMCC 1.6444</strain>
    </source>
</reference>
<sequence length="77" mass="7904">MSLRLIRSLRLLVLGALAVGATAPALAHSGHDAPAVHAHTGSPALLAFIAILLVGTAGAAVAVRLLLRRRRLARSRG</sequence>
<protein>
    <submittedName>
        <fullName evidence="3">Uncharacterized protein</fullName>
    </submittedName>
</protein>